<sequence length="103" mass="11792">MLGGLAIVIRLPNVEGIRNSTMKEEPLINTFTVEEIRKYSTPGENRAGNSNIYGTEYFNTIVHACVLMRKEMEEYMDYDIGSYRKDDWNLAQKLMINGSDPLP</sequence>
<name>A0A9Q0UW82_SALVM</name>
<dbReference type="PANTHER" id="PTHR44067">
    <property type="entry name" value="S-ADENOSYL-L-METHIONINE-DEPENDENT METHYLTRANSFERASE SUPERFAMILY PROTEIN-RELATED"/>
    <property type="match status" value="1"/>
</dbReference>
<dbReference type="AlphaFoldDB" id="A0A9Q0UW82"/>
<dbReference type="Proteomes" id="UP001151529">
    <property type="component" value="Chromosome 5"/>
</dbReference>
<reference evidence="1" key="2">
    <citation type="journal article" date="2023" name="Int. J. Mol. Sci.">
        <title>De Novo Assembly and Annotation of 11 Diverse Shrub Willow (Salix) Genomes Reveals Novel Gene Organization in Sex-Linked Regions.</title>
        <authorList>
            <person name="Hyden B."/>
            <person name="Feng K."/>
            <person name="Yates T.B."/>
            <person name="Jawdy S."/>
            <person name="Cereghino C."/>
            <person name="Smart L.B."/>
            <person name="Muchero W."/>
        </authorList>
    </citation>
    <scope>NUCLEOTIDE SEQUENCE [LARGE SCALE GENOMIC DNA]</scope>
    <source>
        <tissue evidence="1">Shoot tip</tissue>
    </source>
</reference>
<evidence type="ECO:0000313" key="1">
    <source>
        <dbReference type="EMBL" id="KAJ6737611.1"/>
    </source>
</evidence>
<dbReference type="InterPro" id="IPR053223">
    <property type="entry name" value="Prob_Methyltransferase"/>
</dbReference>
<gene>
    <name evidence="1" type="ORF">OIU85_019652</name>
</gene>
<dbReference type="EMBL" id="JAPFFL010000003">
    <property type="protein sequence ID" value="KAJ6737611.1"/>
    <property type="molecule type" value="Genomic_DNA"/>
</dbReference>
<accession>A0A9Q0UW82</accession>
<dbReference type="GO" id="GO:0032259">
    <property type="term" value="P:methylation"/>
    <property type="evidence" value="ECO:0007669"/>
    <property type="project" value="UniProtKB-KW"/>
</dbReference>
<keyword evidence="1" id="KW-0489">Methyltransferase</keyword>
<organism evidence="1 2">
    <name type="scientific">Salix viminalis</name>
    <name type="common">Common osier</name>
    <name type="synonym">Basket willow</name>
    <dbReference type="NCBI Taxonomy" id="40686"/>
    <lineage>
        <taxon>Eukaryota</taxon>
        <taxon>Viridiplantae</taxon>
        <taxon>Streptophyta</taxon>
        <taxon>Embryophyta</taxon>
        <taxon>Tracheophyta</taxon>
        <taxon>Spermatophyta</taxon>
        <taxon>Magnoliopsida</taxon>
        <taxon>eudicotyledons</taxon>
        <taxon>Gunneridae</taxon>
        <taxon>Pentapetalae</taxon>
        <taxon>rosids</taxon>
        <taxon>fabids</taxon>
        <taxon>Malpighiales</taxon>
        <taxon>Salicaceae</taxon>
        <taxon>Saliceae</taxon>
        <taxon>Salix</taxon>
    </lineage>
</organism>
<reference evidence="1" key="1">
    <citation type="submission" date="2022-11" db="EMBL/GenBank/DDBJ databases">
        <authorList>
            <person name="Hyden B.L."/>
            <person name="Feng K."/>
            <person name="Yates T."/>
            <person name="Jawdy S."/>
            <person name="Smart L.B."/>
            <person name="Muchero W."/>
        </authorList>
    </citation>
    <scope>NUCLEOTIDE SEQUENCE</scope>
    <source>
        <tissue evidence="1">Shoot tip</tissue>
    </source>
</reference>
<keyword evidence="1" id="KW-0808">Transferase</keyword>
<keyword evidence="2" id="KW-1185">Reference proteome</keyword>
<comment type="caution">
    <text evidence="1">The sequence shown here is derived from an EMBL/GenBank/DDBJ whole genome shotgun (WGS) entry which is preliminary data.</text>
</comment>
<dbReference type="PANTHER" id="PTHR44067:SF9">
    <property type="entry name" value="F22F7.17 PROTEIN"/>
    <property type="match status" value="1"/>
</dbReference>
<dbReference type="OrthoDB" id="1865543at2759"/>
<evidence type="ECO:0000313" key="2">
    <source>
        <dbReference type="Proteomes" id="UP001151529"/>
    </source>
</evidence>
<dbReference type="GO" id="GO:0008168">
    <property type="term" value="F:methyltransferase activity"/>
    <property type="evidence" value="ECO:0007669"/>
    <property type="project" value="UniProtKB-KW"/>
</dbReference>
<protein>
    <submittedName>
        <fullName evidence="1">S-ADENOSYL-L-METHIONINE-DEPENDENT METHYLTRANSFERASE SUPERFAMILY PROTEIN-RELATED</fullName>
    </submittedName>
</protein>
<proteinExistence type="predicted"/>